<dbReference type="Proteomes" id="UP000276568">
    <property type="component" value="Unassembled WGS sequence"/>
</dbReference>
<sequence>MKKFILLLALSLWLTGCSSSVELQKHTFTYELGADVYGNPKLYIKNADKYNTDKMEVVPQSKGIYKEKNRFVNKGKDYLVCGTYDFTLVDGSTKIPFKIKIKDTQAPLVNNSPTEITCTVGQEPDYQTAFDASDLSGVNYESDVDTSTTGTKSTTVRIYDRFGNSVEKKVNIVVQ</sequence>
<comment type="caution">
    <text evidence="2">The sequence shown here is derived from an EMBL/GenBank/DDBJ whole genome shotgun (WGS) entry which is preliminary data.</text>
</comment>
<accession>A0A3N0I319</accession>
<evidence type="ECO:0000256" key="1">
    <source>
        <dbReference type="SAM" id="SignalP"/>
    </source>
</evidence>
<dbReference type="AlphaFoldDB" id="A0A3N0I319"/>
<name>A0A3N0I319_9FIRM</name>
<evidence type="ECO:0008006" key="4">
    <source>
        <dbReference type="Google" id="ProtNLM"/>
    </source>
</evidence>
<proteinExistence type="predicted"/>
<protein>
    <recommendedName>
        <fullName evidence="4">DUF5011 domain-containing protein</fullName>
    </recommendedName>
</protein>
<feature type="signal peptide" evidence="1">
    <location>
        <begin position="1"/>
        <end position="20"/>
    </location>
</feature>
<evidence type="ECO:0000313" key="3">
    <source>
        <dbReference type="Proteomes" id="UP000276568"/>
    </source>
</evidence>
<evidence type="ECO:0000313" key="2">
    <source>
        <dbReference type="EMBL" id="RNM31415.1"/>
    </source>
</evidence>
<organism evidence="2 3">
    <name type="scientific">Absicoccus porci</name>
    <dbReference type="NCBI Taxonomy" id="2486576"/>
    <lineage>
        <taxon>Bacteria</taxon>
        <taxon>Bacillati</taxon>
        <taxon>Bacillota</taxon>
        <taxon>Erysipelotrichia</taxon>
        <taxon>Erysipelotrichales</taxon>
        <taxon>Erysipelotrichaceae</taxon>
        <taxon>Absicoccus</taxon>
    </lineage>
</organism>
<gene>
    <name evidence="2" type="ORF">EDX97_02325</name>
</gene>
<dbReference type="EMBL" id="RJQC01000001">
    <property type="protein sequence ID" value="RNM31415.1"/>
    <property type="molecule type" value="Genomic_DNA"/>
</dbReference>
<feature type="chain" id="PRO_5017950772" description="DUF5011 domain-containing protein" evidence="1">
    <location>
        <begin position="21"/>
        <end position="175"/>
    </location>
</feature>
<keyword evidence="1" id="KW-0732">Signal</keyword>
<reference evidence="2 3" key="1">
    <citation type="submission" date="2018-11" db="EMBL/GenBank/DDBJ databases">
        <title>Clostridium sp. nov., a member of the family Erysipelotrichaceae isolated from pig faeces.</title>
        <authorList>
            <person name="Chang Y.-H."/>
        </authorList>
    </citation>
    <scope>NUCLEOTIDE SEQUENCE [LARGE SCALE GENOMIC DNA]</scope>
    <source>
        <strain evidence="2 3">YH-panp20</strain>
    </source>
</reference>
<dbReference type="PROSITE" id="PS51257">
    <property type="entry name" value="PROKAR_LIPOPROTEIN"/>
    <property type="match status" value="1"/>
</dbReference>
<keyword evidence="3" id="KW-1185">Reference proteome</keyword>
<dbReference type="OrthoDB" id="1769590at2"/>
<dbReference type="RefSeq" id="WP_128519572.1">
    <property type="nucleotide sequence ID" value="NZ_JALFCT010000037.1"/>
</dbReference>